<evidence type="ECO:0000256" key="1">
    <source>
        <dbReference type="SAM" id="Phobius"/>
    </source>
</evidence>
<keyword evidence="1" id="KW-0472">Membrane</keyword>
<protein>
    <recommendedName>
        <fullName evidence="4">Transmembrane protein</fullName>
    </recommendedName>
</protein>
<evidence type="ECO:0000313" key="3">
    <source>
        <dbReference type="Proteomes" id="UP000003163"/>
    </source>
</evidence>
<dbReference type="AlphaFoldDB" id="J9D061"/>
<dbReference type="EMBL" id="AFBI03000210">
    <property type="protein sequence ID" value="EJW01256.1"/>
    <property type="molecule type" value="Genomic_DNA"/>
</dbReference>
<proteinExistence type="predicted"/>
<reference evidence="2 3" key="1">
    <citation type="submission" date="2011-08" db="EMBL/GenBank/DDBJ databases">
        <authorList>
            <person name="Liu Z.J."/>
            <person name="Shi F.L."/>
            <person name="Lu J.Q."/>
            <person name="Li M."/>
            <person name="Wang Z.L."/>
        </authorList>
    </citation>
    <scope>NUCLEOTIDE SEQUENCE [LARGE SCALE GENOMIC DNA]</scope>
    <source>
        <strain evidence="2 3">USNM 41457</strain>
    </source>
</reference>
<evidence type="ECO:0000313" key="2">
    <source>
        <dbReference type="EMBL" id="EJW01256.1"/>
    </source>
</evidence>
<evidence type="ECO:0008006" key="4">
    <source>
        <dbReference type="Google" id="ProtNLM"/>
    </source>
</evidence>
<keyword evidence="1" id="KW-0812">Transmembrane</keyword>
<accession>J9D061</accession>
<sequence>MNKENTAQAAKECYNRPQGLNIINKTSYTKRPNNNTSYLENYCKSGFFPYFNATYTSILLQLIVIIFKIYSHVFRDNDNINSQKKLLIYAKKQNKQIKIVIIIL</sequence>
<organism evidence="2 3">
    <name type="scientific">Edhazardia aedis (strain USNM 41457)</name>
    <name type="common">Microsporidian parasite</name>
    <dbReference type="NCBI Taxonomy" id="1003232"/>
    <lineage>
        <taxon>Eukaryota</taxon>
        <taxon>Fungi</taxon>
        <taxon>Fungi incertae sedis</taxon>
        <taxon>Microsporidia</taxon>
        <taxon>Edhazardia</taxon>
    </lineage>
</organism>
<feature type="transmembrane region" description="Helical" evidence="1">
    <location>
        <begin position="47"/>
        <end position="67"/>
    </location>
</feature>
<name>J9D061_EDHAE</name>
<keyword evidence="3" id="KW-1185">Reference proteome</keyword>
<dbReference type="HOGENOM" id="CLU_2250129_0_0_1"/>
<dbReference type="InParanoid" id="J9D061"/>
<gene>
    <name evidence="2" type="ORF">EDEG_04039</name>
</gene>
<comment type="caution">
    <text evidence="2">The sequence shown here is derived from an EMBL/GenBank/DDBJ whole genome shotgun (WGS) entry which is preliminary data.</text>
</comment>
<reference evidence="3" key="2">
    <citation type="submission" date="2015-07" db="EMBL/GenBank/DDBJ databases">
        <title>Contrasting host-pathogen interactions and genome evolution in two generalist and specialist microsporidian pathogens of mosquitoes.</title>
        <authorList>
            <consortium name="The Broad Institute Genomics Platform"/>
            <consortium name="The Broad Institute Genome Sequencing Center for Infectious Disease"/>
            <person name="Cuomo C.A."/>
            <person name="Sanscrainte N.D."/>
            <person name="Goldberg J.M."/>
            <person name="Heiman D."/>
            <person name="Young S."/>
            <person name="Zeng Q."/>
            <person name="Becnel J.J."/>
            <person name="Birren B.W."/>
        </authorList>
    </citation>
    <scope>NUCLEOTIDE SEQUENCE [LARGE SCALE GENOMIC DNA]</scope>
    <source>
        <strain evidence="3">USNM 41457</strain>
    </source>
</reference>
<keyword evidence="1" id="KW-1133">Transmembrane helix</keyword>
<dbReference type="VEuPathDB" id="MicrosporidiaDB:EDEG_04039"/>
<dbReference type="Proteomes" id="UP000003163">
    <property type="component" value="Unassembled WGS sequence"/>
</dbReference>